<dbReference type="NCBIfam" id="TIGR01891">
    <property type="entry name" value="amidohydrolases"/>
    <property type="match status" value="1"/>
</dbReference>
<dbReference type="OrthoDB" id="9777385at2"/>
<dbReference type="Pfam" id="PF07687">
    <property type="entry name" value="M20_dimer"/>
    <property type="match status" value="1"/>
</dbReference>
<proteinExistence type="predicted"/>
<feature type="binding site" evidence="2">
    <location>
        <position position="122"/>
    </location>
    <ligand>
        <name>Mn(2+)</name>
        <dbReference type="ChEBI" id="CHEBI:29035"/>
        <label>2</label>
    </ligand>
</feature>
<dbReference type="SUPFAM" id="SSF55031">
    <property type="entry name" value="Bacterial exopeptidase dimerisation domain"/>
    <property type="match status" value="1"/>
</dbReference>
<dbReference type="GO" id="GO:0004046">
    <property type="term" value="F:aminoacylase activity"/>
    <property type="evidence" value="ECO:0007669"/>
    <property type="project" value="UniProtKB-EC"/>
</dbReference>
<dbReference type="Gene3D" id="3.30.70.360">
    <property type="match status" value="1"/>
</dbReference>
<organism evidence="4 5">
    <name type="scientific">Denitrovibrio acetiphilus (strain DSM 12809 / NBRC 114555 / N2460)</name>
    <dbReference type="NCBI Taxonomy" id="522772"/>
    <lineage>
        <taxon>Bacteria</taxon>
        <taxon>Pseudomonadati</taxon>
        <taxon>Deferribacterota</taxon>
        <taxon>Deferribacteres</taxon>
        <taxon>Deferribacterales</taxon>
        <taxon>Geovibrionaceae</taxon>
        <taxon>Denitrovibrio</taxon>
    </lineage>
</organism>
<feature type="binding site" evidence="2">
    <location>
        <position position="341"/>
    </location>
    <ligand>
        <name>Mn(2+)</name>
        <dbReference type="ChEBI" id="CHEBI:29035"/>
        <label>2</label>
    </ligand>
</feature>
<dbReference type="EMBL" id="CP001968">
    <property type="protein sequence ID" value="ADD67626.1"/>
    <property type="molecule type" value="Genomic_DNA"/>
</dbReference>
<evidence type="ECO:0000256" key="1">
    <source>
        <dbReference type="ARBA" id="ARBA00022801"/>
    </source>
</evidence>
<feature type="binding site" evidence="2">
    <location>
        <position position="146"/>
    </location>
    <ligand>
        <name>Mn(2+)</name>
        <dbReference type="ChEBI" id="CHEBI:29035"/>
        <label>2</label>
    </ligand>
</feature>
<evidence type="ECO:0000313" key="4">
    <source>
        <dbReference type="EMBL" id="ADD67626.1"/>
    </source>
</evidence>
<dbReference type="STRING" id="522772.Dacet_0846"/>
<comment type="cofactor">
    <cofactor evidence="2">
        <name>Mn(2+)</name>
        <dbReference type="ChEBI" id="CHEBI:29035"/>
    </cofactor>
    <text evidence="2">The Mn(2+) ion enhances activity.</text>
</comment>
<dbReference type="PaxDb" id="522772-Dacet_0846"/>
<dbReference type="Pfam" id="PF01546">
    <property type="entry name" value="Peptidase_M20"/>
    <property type="match status" value="1"/>
</dbReference>
<dbReference type="InterPro" id="IPR002933">
    <property type="entry name" value="Peptidase_M20"/>
</dbReference>
<dbReference type="Proteomes" id="UP000002012">
    <property type="component" value="Chromosome"/>
</dbReference>
<dbReference type="InterPro" id="IPR017439">
    <property type="entry name" value="Amidohydrolase"/>
</dbReference>
<evidence type="ECO:0000256" key="2">
    <source>
        <dbReference type="PIRSR" id="PIRSR005962-1"/>
    </source>
</evidence>
<dbReference type="AlphaFoldDB" id="D4H5K6"/>
<dbReference type="InterPro" id="IPR036264">
    <property type="entry name" value="Bact_exopeptidase_dim_dom"/>
</dbReference>
<dbReference type="KEGG" id="dap:Dacet_0846"/>
<sequence>MYQIDEKQMNADLKELYNRAEPSGEEYETSKYVKSRLESMGLSYKEAFVTGLFGTLDVGAARTIAIRADMDALPYDEEGGEYRHLCGHHANMTTLLTILETLVKVKAKLNVNVRYIFQPAEETVNGSVKMIEAGCMEGVDEIFATHTQPHVEFGKAALLEGPAMAGANHFDVVLKGMSTHAAMPHMGTDTVTAAAEYIIGCQTILTRKKSPILNGLISFGAVNGGFAANILPEEVRLKGTFRFFDNSVQKLIEHGMRVRLKNIEYFYGVKGELAVHEGTPPVICDREITEKLRNIAEAKGIALGSHEKEMGGEDFAFYLELAPGAFIWQGSRQGESHPPLHNKAYTVPEGATLPAVRLLVEYILSH</sequence>
<dbReference type="PANTHER" id="PTHR11014:SF63">
    <property type="entry name" value="METALLOPEPTIDASE, PUTATIVE (AFU_ORTHOLOGUE AFUA_6G09600)-RELATED"/>
    <property type="match status" value="1"/>
</dbReference>
<dbReference type="PIRSF" id="PIRSF005962">
    <property type="entry name" value="Pept_M20D_amidohydro"/>
    <property type="match status" value="1"/>
</dbReference>
<keyword evidence="5" id="KW-1185">Reference proteome</keyword>
<evidence type="ECO:0000259" key="3">
    <source>
        <dbReference type="Pfam" id="PF07687"/>
    </source>
</evidence>
<dbReference type="PANTHER" id="PTHR11014">
    <property type="entry name" value="PEPTIDASE M20 FAMILY MEMBER"/>
    <property type="match status" value="1"/>
</dbReference>
<dbReference type="InParanoid" id="D4H5K6"/>
<dbReference type="Gene3D" id="3.40.630.10">
    <property type="entry name" value="Zn peptidases"/>
    <property type="match status" value="1"/>
</dbReference>
<dbReference type="InterPro" id="IPR011650">
    <property type="entry name" value="Peptidase_M20_dimer"/>
</dbReference>
<dbReference type="eggNOG" id="COG1473">
    <property type="taxonomic scope" value="Bacteria"/>
</dbReference>
<keyword evidence="2" id="KW-0479">Metal-binding</keyword>
<feature type="domain" description="Peptidase M20 dimerisation" evidence="3">
    <location>
        <begin position="166"/>
        <end position="252"/>
    </location>
</feature>
<dbReference type="HOGENOM" id="CLU_023257_1_1_0"/>
<dbReference type="SUPFAM" id="SSF53187">
    <property type="entry name" value="Zn-dependent exopeptidases"/>
    <property type="match status" value="1"/>
</dbReference>
<feature type="binding site" evidence="2">
    <location>
        <position position="88"/>
    </location>
    <ligand>
        <name>Mn(2+)</name>
        <dbReference type="ChEBI" id="CHEBI:29035"/>
        <label>2</label>
    </ligand>
</feature>
<dbReference type="GO" id="GO:0046872">
    <property type="term" value="F:metal ion binding"/>
    <property type="evidence" value="ECO:0007669"/>
    <property type="project" value="UniProtKB-KW"/>
</dbReference>
<reference evidence="4 5" key="1">
    <citation type="journal article" date="2010" name="Stand. Genomic Sci.">
        <title>Complete genome sequence of Denitrovibrio acetiphilus type strain (N2460).</title>
        <authorList>
            <person name="Kiss H."/>
            <person name="Lang E."/>
            <person name="Lapidus A."/>
            <person name="Copeland A."/>
            <person name="Nolan M."/>
            <person name="Glavina Del Rio T."/>
            <person name="Chen F."/>
            <person name="Lucas S."/>
            <person name="Tice H."/>
            <person name="Cheng J.F."/>
            <person name="Han C."/>
            <person name="Goodwin L."/>
            <person name="Pitluck S."/>
            <person name="Liolios K."/>
            <person name="Pati A."/>
            <person name="Ivanova N."/>
            <person name="Mavromatis K."/>
            <person name="Chen A."/>
            <person name="Palaniappan K."/>
            <person name="Land M."/>
            <person name="Hauser L."/>
            <person name="Chang Y.J."/>
            <person name="Jeffries C.D."/>
            <person name="Detter J.C."/>
            <person name="Brettin T."/>
            <person name="Spring S."/>
            <person name="Rohde M."/>
            <person name="Goker M."/>
            <person name="Woyke T."/>
            <person name="Bristow J."/>
            <person name="Eisen J.A."/>
            <person name="Markowitz V."/>
            <person name="Hugenholtz P."/>
            <person name="Kyrpides N.C."/>
            <person name="Klenk H.P."/>
        </authorList>
    </citation>
    <scope>NUCLEOTIDE SEQUENCE [LARGE SCALE GENOMIC DNA]</scope>
    <source>
        <strain evidence="5">DSM 12809 / NBRC 114555 / N2460</strain>
    </source>
</reference>
<evidence type="ECO:0000313" key="5">
    <source>
        <dbReference type="Proteomes" id="UP000002012"/>
    </source>
</evidence>
<accession>D4H5K6</accession>
<dbReference type="CDD" id="cd03886">
    <property type="entry name" value="M20_Acy1"/>
    <property type="match status" value="1"/>
</dbReference>
<name>D4H5K6_DENA2</name>
<dbReference type="RefSeq" id="WP_013010157.1">
    <property type="nucleotide sequence ID" value="NC_013943.1"/>
</dbReference>
<keyword evidence="2" id="KW-0464">Manganese</keyword>
<keyword evidence="1 4" id="KW-0378">Hydrolase</keyword>
<dbReference type="EC" id="3.5.1.14" evidence="4"/>
<feature type="binding site" evidence="2">
    <location>
        <position position="86"/>
    </location>
    <ligand>
        <name>Mn(2+)</name>
        <dbReference type="ChEBI" id="CHEBI:29035"/>
        <label>2</label>
    </ligand>
</feature>
<gene>
    <name evidence="4" type="ordered locus">Dacet_0846</name>
</gene>
<protein>
    <submittedName>
        <fullName evidence="4">Amidohydrolase</fullName>
        <ecNumber evidence="4">3.5.1.14</ecNumber>
    </submittedName>
</protein>